<name>A0ABV1TGP4_9ACTN</name>
<evidence type="ECO:0000313" key="1">
    <source>
        <dbReference type="EMBL" id="MER6269211.1"/>
    </source>
</evidence>
<dbReference type="RefSeq" id="WP_351957731.1">
    <property type="nucleotide sequence ID" value="NZ_JBEOZM010000006.1"/>
</dbReference>
<comment type="caution">
    <text evidence="1">The sequence shown here is derived from an EMBL/GenBank/DDBJ whole genome shotgun (WGS) entry which is preliminary data.</text>
</comment>
<dbReference type="EMBL" id="JBEOZM010000006">
    <property type="protein sequence ID" value="MER6269211.1"/>
    <property type="molecule type" value="Genomic_DNA"/>
</dbReference>
<evidence type="ECO:0000313" key="2">
    <source>
        <dbReference type="Proteomes" id="UP001490365"/>
    </source>
</evidence>
<sequence length="146" mass="15347">MAPGAEAFEGEARAAFAGVAQRLGLAGPGGGEGDRYLAVVTYAGSGVTYKAVLGLWQGDVEIHVCRRTAVTECKVGIEGLAVSAGVVDRRGRVSFDARSLRRLRRSLAGQVRYVALVHPLVSGDPDEALSLMRAAGAREWRRPAVG</sequence>
<keyword evidence="2" id="KW-1185">Reference proteome</keyword>
<dbReference type="Proteomes" id="UP001490365">
    <property type="component" value="Unassembled WGS sequence"/>
</dbReference>
<accession>A0ABV1TGP4</accession>
<gene>
    <name evidence="1" type="ORF">ABT211_18210</name>
</gene>
<reference evidence="1 2" key="1">
    <citation type="submission" date="2024-06" db="EMBL/GenBank/DDBJ databases">
        <title>The Natural Products Discovery Center: Release of the First 8490 Sequenced Strains for Exploring Actinobacteria Biosynthetic Diversity.</title>
        <authorList>
            <person name="Kalkreuter E."/>
            <person name="Kautsar S.A."/>
            <person name="Yang D."/>
            <person name="Bader C.D."/>
            <person name="Teijaro C.N."/>
            <person name="Fluegel L."/>
            <person name="Davis C.M."/>
            <person name="Simpson J.R."/>
            <person name="Lauterbach L."/>
            <person name="Steele A.D."/>
            <person name="Gui C."/>
            <person name="Meng S."/>
            <person name="Li G."/>
            <person name="Viehrig K."/>
            <person name="Ye F."/>
            <person name="Su P."/>
            <person name="Kiefer A.F."/>
            <person name="Nichols A."/>
            <person name="Cepeda A.J."/>
            <person name="Yan W."/>
            <person name="Fan B."/>
            <person name="Jiang Y."/>
            <person name="Adhikari A."/>
            <person name="Zheng C.-J."/>
            <person name="Schuster L."/>
            <person name="Cowan T.M."/>
            <person name="Smanski M.J."/>
            <person name="Chevrette M.G."/>
            <person name="De Carvalho L.P.S."/>
            <person name="Shen B."/>
        </authorList>
    </citation>
    <scope>NUCLEOTIDE SEQUENCE [LARGE SCALE GENOMIC DNA]</scope>
    <source>
        <strain evidence="1 2">NPDC001694</strain>
    </source>
</reference>
<protein>
    <submittedName>
        <fullName evidence="1">Uncharacterized protein</fullName>
    </submittedName>
</protein>
<proteinExistence type="predicted"/>
<organism evidence="1 2">
    <name type="scientific">Streptomyces sp. 900105755</name>
    <dbReference type="NCBI Taxonomy" id="3154389"/>
    <lineage>
        <taxon>Bacteria</taxon>
        <taxon>Bacillati</taxon>
        <taxon>Actinomycetota</taxon>
        <taxon>Actinomycetes</taxon>
        <taxon>Kitasatosporales</taxon>
        <taxon>Streptomycetaceae</taxon>
        <taxon>Streptomyces</taxon>
    </lineage>
</organism>